<dbReference type="CDD" id="cd00457">
    <property type="entry name" value="PEBP"/>
    <property type="match status" value="1"/>
</dbReference>
<name>A0A6A6HZJ3_9PLEO</name>
<keyword evidence="2" id="KW-1185">Reference proteome</keyword>
<dbReference type="Proteomes" id="UP000800094">
    <property type="component" value="Unassembled WGS sequence"/>
</dbReference>
<dbReference type="PANTHER" id="PTHR30289:SF1">
    <property type="entry name" value="PEBP (PHOSPHATIDYLETHANOLAMINE-BINDING PROTEIN) FAMILY PROTEIN"/>
    <property type="match status" value="1"/>
</dbReference>
<dbReference type="InterPro" id="IPR049556">
    <property type="entry name" value="PhiB"/>
</dbReference>
<evidence type="ECO:0000313" key="1">
    <source>
        <dbReference type="EMBL" id="KAF2243491.1"/>
    </source>
</evidence>
<dbReference type="GeneID" id="54583465"/>
<dbReference type="RefSeq" id="XP_033678495.1">
    <property type="nucleotide sequence ID" value="XM_033830135.1"/>
</dbReference>
<dbReference type="InterPro" id="IPR036610">
    <property type="entry name" value="PEBP-like_sf"/>
</dbReference>
<protein>
    <submittedName>
        <fullName evidence="1">PEBP-like protein</fullName>
    </submittedName>
</protein>
<dbReference type="PANTHER" id="PTHR30289">
    <property type="entry name" value="UNCHARACTERIZED PROTEIN YBCL-RELATED"/>
    <property type="match status" value="1"/>
</dbReference>
<dbReference type="AlphaFoldDB" id="A0A6A6HZJ3"/>
<dbReference type="InterPro" id="IPR008914">
    <property type="entry name" value="PEBP"/>
</dbReference>
<proteinExistence type="predicted"/>
<reference evidence="1" key="1">
    <citation type="journal article" date="2020" name="Stud. Mycol.">
        <title>101 Dothideomycetes genomes: a test case for predicting lifestyles and emergence of pathogens.</title>
        <authorList>
            <person name="Haridas S."/>
            <person name="Albert R."/>
            <person name="Binder M."/>
            <person name="Bloem J."/>
            <person name="Labutti K."/>
            <person name="Salamov A."/>
            <person name="Andreopoulos B."/>
            <person name="Baker S."/>
            <person name="Barry K."/>
            <person name="Bills G."/>
            <person name="Bluhm B."/>
            <person name="Cannon C."/>
            <person name="Castanera R."/>
            <person name="Culley D."/>
            <person name="Daum C."/>
            <person name="Ezra D."/>
            <person name="Gonzalez J."/>
            <person name="Henrissat B."/>
            <person name="Kuo A."/>
            <person name="Liang C."/>
            <person name="Lipzen A."/>
            <person name="Lutzoni F."/>
            <person name="Magnuson J."/>
            <person name="Mondo S."/>
            <person name="Nolan M."/>
            <person name="Ohm R."/>
            <person name="Pangilinan J."/>
            <person name="Park H.-J."/>
            <person name="Ramirez L."/>
            <person name="Alfaro M."/>
            <person name="Sun H."/>
            <person name="Tritt A."/>
            <person name="Yoshinaga Y."/>
            <person name="Zwiers L.-H."/>
            <person name="Turgeon B."/>
            <person name="Goodwin S."/>
            <person name="Spatafora J."/>
            <person name="Crous P."/>
            <person name="Grigoriev I."/>
        </authorList>
    </citation>
    <scope>NUCLEOTIDE SEQUENCE</scope>
    <source>
        <strain evidence="1">CBS 122368</strain>
    </source>
</reference>
<dbReference type="EMBL" id="ML987205">
    <property type="protein sequence ID" value="KAF2243491.1"/>
    <property type="molecule type" value="Genomic_DNA"/>
</dbReference>
<dbReference type="SUPFAM" id="SSF49777">
    <property type="entry name" value="PEBP-like"/>
    <property type="match status" value="1"/>
</dbReference>
<dbReference type="Gene3D" id="3.90.280.10">
    <property type="entry name" value="PEBP-like"/>
    <property type="match status" value="1"/>
</dbReference>
<accession>A0A6A6HZJ3</accession>
<evidence type="ECO:0000313" key="2">
    <source>
        <dbReference type="Proteomes" id="UP000800094"/>
    </source>
</evidence>
<dbReference type="Pfam" id="PF01161">
    <property type="entry name" value="PBP"/>
    <property type="match status" value="1"/>
</dbReference>
<gene>
    <name evidence="1" type="ORF">BU26DRAFT_523787</name>
</gene>
<dbReference type="OrthoDB" id="10251855at2759"/>
<sequence length="195" mass="21563">MWLLKLLEYCLGRLLFQRRGYDADCLFNTHAFRNHPKPTISISSPDCGASGAQLSSEYSKFGSGRIPSLTWPRAAPNVKEYLLLSEDPDAPLGHANVHGIYCFIPPTVTSLSPSDLELVKEEGGVKVIRSGCTVGKNRRNAVYIPPRPPLGHGPHRYFYELVALNEKLDPATMSKVPTKEEVAKAIEGKVVEWGM</sequence>
<organism evidence="1 2">
    <name type="scientific">Trematosphaeria pertusa</name>
    <dbReference type="NCBI Taxonomy" id="390896"/>
    <lineage>
        <taxon>Eukaryota</taxon>
        <taxon>Fungi</taxon>
        <taxon>Dikarya</taxon>
        <taxon>Ascomycota</taxon>
        <taxon>Pezizomycotina</taxon>
        <taxon>Dothideomycetes</taxon>
        <taxon>Pleosporomycetidae</taxon>
        <taxon>Pleosporales</taxon>
        <taxon>Massarineae</taxon>
        <taxon>Trematosphaeriaceae</taxon>
        <taxon>Trematosphaeria</taxon>
    </lineage>
</organism>